<gene>
    <name evidence="16" type="ORF">HJG63_003911</name>
</gene>
<comment type="subunit">
    <text evidence="11">Interacts with LRP5 and LRP6.</text>
</comment>
<keyword evidence="6 14" id="KW-0732">Signal</keyword>
<dbReference type="InterPro" id="IPR047300">
    <property type="entry name" value="Dkk3_Cys2"/>
</dbReference>
<proteinExistence type="inferred from homology"/>
<dbReference type="Pfam" id="PF04706">
    <property type="entry name" value="Dickkopf_N"/>
    <property type="match status" value="1"/>
</dbReference>
<comment type="function">
    <text evidence="10">Antagonizes canonical Wnt signaling by inhibiting LRP5/6 interaction with Wnt and by forming a ternary complex with the transmembrane protein KREMEN that promotes internalization of LRP5/6. DKKs play an important role in vertebrate development, where they locally inhibit Wnt regulated processes such as antero-posterior axial patterning, limb development, somitogenesis and eye formation. In the adult, Dkks are implicated in bone formation and bone disease, cancer and Alzheimer disease.</text>
</comment>
<dbReference type="InterPro" id="IPR006796">
    <property type="entry name" value="Dickkopf_N"/>
</dbReference>
<keyword evidence="17" id="KW-1185">Reference proteome</keyword>
<keyword evidence="8" id="KW-1015">Disulfide bond</keyword>
<dbReference type="GO" id="GO:0039706">
    <property type="term" value="F:co-receptor binding"/>
    <property type="evidence" value="ECO:0007669"/>
    <property type="project" value="TreeGrafter"/>
</dbReference>
<keyword evidence="4" id="KW-0964">Secreted</keyword>
<evidence type="ECO:0000256" key="11">
    <source>
        <dbReference type="ARBA" id="ARBA00064421"/>
    </source>
</evidence>
<feature type="region of interest" description="Disordered" evidence="13">
    <location>
        <begin position="317"/>
        <end position="336"/>
    </location>
</feature>
<evidence type="ECO:0000313" key="17">
    <source>
        <dbReference type="Proteomes" id="UP000593571"/>
    </source>
</evidence>
<keyword evidence="3" id="KW-0217">Developmental protein</keyword>
<dbReference type="AlphaFoldDB" id="A0A7J8GYE6"/>
<feature type="domain" description="Dickkopf N-terminal cysteine-rich" evidence="15">
    <location>
        <begin position="146"/>
        <end position="196"/>
    </location>
</feature>
<protein>
    <recommendedName>
        <fullName evidence="12">Dickkopf-related protein 3</fullName>
    </recommendedName>
</protein>
<evidence type="ECO:0000256" key="1">
    <source>
        <dbReference type="ARBA" id="ARBA00004613"/>
    </source>
</evidence>
<name>A0A7J8GYE6_ROUAE</name>
<dbReference type="Proteomes" id="UP000593571">
    <property type="component" value="Unassembled WGS sequence"/>
</dbReference>
<evidence type="ECO:0000256" key="10">
    <source>
        <dbReference type="ARBA" id="ARBA00054161"/>
    </source>
</evidence>
<keyword evidence="7" id="KW-0175">Coiled coil</keyword>
<keyword evidence="5" id="KW-0879">Wnt signaling pathway</keyword>
<evidence type="ECO:0000256" key="5">
    <source>
        <dbReference type="ARBA" id="ARBA00022687"/>
    </source>
</evidence>
<evidence type="ECO:0000256" key="3">
    <source>
        <dbReference type="ARBA" id="ARBA00022473"/>
    </source>
</evidence>
<dbReference type="GO" id="GO:0016055">
    <property type="term" value="P:Wnt signaling pathway"/>
    <property type="evidence" value="ECO:0007669"/>
    <property type="project" value="UniProtKB-KW"/>
</dbReference>
<comment type="similarity">
    <text evidence="2">Belongs to the dickkopf family.</text>
</comment>
<dbReference type="InterPro" id="IPR039863">
    <property type="entry name" value="DKK1-4"/>
</dbReference>
<evidence type="ECO:0000256" key="13">
    <source>
        <dbReference type="SAM" id="MobiDB-lite"/>
    </source>
</evidence>
<dbReference type="PANTHER" id="PTHR12113">
    <property type="entry name" value="DICKKOPF3-LIKE 3"/>
    <property type="match status" value="1"/>
</dbReference>
<comment type="subcellular location">
    <subcellularLocation>
        <location evidence="1">Secreted</location>
    </subcellularLocation>
</comment>
<feature type="chain" id="PRO_5029704846" description="Dickkopf-related protein 3" evidence="14">
    <location>
        <begin position="17"/>
        <end position="374"/>
    </location>
</feature>
<dbReference type="FunFam" id="2.10.80.10:FF:000003">
    <property type="entry name" value="Dickkopf WNT-signaling pathway inhibitor 3"/>
    <property type="match status" value="1"/>
</dbReference>
<dbReference type="EMBL" id="JACASE010000005">
    <property type="protein sequence ID" value="KAF6464851.1"/>
    <property type="molecule type" value="Genomic_DNA"/>
</dbReference>
<dbReference type="GO" id="GO:0090090">
    <property type="term" value="P:negative regulation of canonical Wnt signaling pathway"/>
    <property type="evidence" value="ECO:0007669"/>
    <property type="project" value="TreeGrafter"/>
</dbReference>
<dbReference type="GO" id="GO:0048019">
    <property type="term" value="F:receptor antagonist activity"/>
    <property type="evidence" value="ECO:0007669"/>
    <property type="project" value="TreeGrafter"/>
</dbReference>
<sequence length="374" mass="41027">MRRLGGTLLCLLLAAAVPTAPAPAPTATSAPVEPGRVLSYPQEEATLNEMFREVEELMEDTQHKLRSAVEEMEAEEAAAKTSSEVNLTDLPPSYHNETNTETKVGNNTIHVHREIHKVTNNQTGQTVFSETVITSVGDEEGKRSHECIIDEDCGPRRYCQFASFQYTCQPCRDQRTVCTRDSECCGDQLCVWGHCAQTATKGSNGTICDNQRDCQPGLCCAFQRGLLFPVCTPLPVEGELCHDPASRLLDLITWELEPDGALDRCPCASGLLCQPHRPHAQTVPCCGETWPLAEPRPPSLTSHSLVYVCKPTFVGSRDEGGESLVPREAPDEYGDGSFIEEVRQELENLERSLSVEMALGEPDAAPELLEGEEI</sequence>
<dbReference type="Gene3D" id="2.10.80.10">
    <property type="entry name" value="Lipase, subunit A"/>
    <property type="match status" value="1"/>
</dbReference>
<evidence type="ECO:0000256" key="8">
    <source>
        <dbReference type="ARBA" id="ARBA00023157"/>
    </source>
</evidence>
<evidence type="ECO:0000256" key="7">
    <source>
        <dbReference type="ARBA" id="ARBA00023054"/>
    </source>
</evidence>
<evidence type="ECO:0000256" key="6">
    <source>
        <dbReference type="ARBA" id="ARBA00022729"/>
    </source>
</evidence>
<dbReference type="CDD" id="cd23014">
    <property type="entry name" value="Dkk3_N_Cys1"/>
    <property type="match status" value="1"/>
</dbReference>
<evidence type="ECO:0000259" key="15">
    <source>
        <dbReference type="Pfam" id="PF04706"/>
    </source>
</evidence>
<dbReference type="InterPro" id="IPR047301">
    <property type="entry name" value="Dkk3_N"/>
</dbReference>
<dbReference type="PANTHER" id="PTHR12113:SF8">
    <property type="entry name" value="DICKKOPF-RELATED PROTEIN 3"/>
    <property type="match status" value="1"/>
</dbReference>
<comment type="caution">
    <text evidence="16">The sequence shown here is derived from an EMBL/GenBank/DDBJ whole genome shotgun (WGS) entry which is preliminary data.</text>
</comment>
<evidence type="ECO:0000313" key="16">
    <source>
        <dbReference type="EMBL" id="KAF6464851.1"/>
    </source>
</evidence>
<evidence type="ECO:0000256" key="4">
    <source>
        <dbReference type="ARBA" id="ARBA00022525"/>
    </source>
</evidence>
<dbReference type="CDD" id="cd23274">
    <property type="entry name" value="Dkk3_Cys2"/>
    <property type="match status" value="1"/>
</dbReference>
<feature type="signal peptide" evidence="14">
    <location>
        <begin position="1"/>
        <end position="16"/>
    </location>
</feature>
<reference evidence="16 17" key="1">
    <citation type="journal article" date="2020" name="Nature">
        <title>Six reference-quality genomes reveal evolution of bat adaptations.</title>
        <authorList>
            <person name="Jebb D."/>
            <person name="Huang Z."/>
            <person name="Pippel M."/>
            <person name="Hughes G.M."/>
            <person name="Lavrichenko K."/>
            <person name="Devanna P."/>
            <person name="Winkler S."/>
            <person name="Jermiin L.S."/>
            <person name="Skirmuntt E.C."/>
            <person name="Katzourakis A."/>
            <person name="Burkitt-Gray L."/>
            <person name="Ray D.A."/>
            <person name="Sullivan K.A.M."/>
            <person name="Roscito J.G."/>
            <person name="Kirilenko B.M."/>
            <person name="Davalos L.M."/>
            <person name="Corthals A.P."/>
            <person name="Power M.L."/>
            <person name="Jones G."/>
            <person name="Ransome R.D."/>
            <person name="Dechmann D.K.N."/>
            <person name="Locatelli A.G."/>
            <person name="Puechmaille S.J."/>
            <person name="Fedrigo O."/>
            <person name="Jarvis E.D."/>
            <person name="Hiller M."/>
            <person name="Vernes S.C."/>
            <person name="Myers E.W."/>
            <person name="Teeling E.C."/>
        </authorList>
    </citation>
    <scope>NUCLEOTIDE SEQUENCE [LARGE SCALE GENOMIC DNA]</scope>
    <source>
        <strain evidence="16">MRouAeg1</strain>
        <tissue evidence="16">Muscle</tissue>
    </source>
</reference>
<organism evidence="16 17">
    <name type="scientific">Rousettus aegyptiacus</name>
    <name type="common">Egyptian fruit bat</name>
    <name type="synonym">Pteropus aegyptiacus</name>
    <dbReference type="NCBI Taxonomy" id="9407"/>
    <lineage>
        <taxon>Eukaryota</taxon>
        <taxon>Metazoa</taxon>
        <taxon>Chordata</taxon>
        <taxon>Craniata</taxon>
        <taxon>Vertebrata</taxon>
        <taxon>Euteleostomi</taxon>
        <taxon>Mammalia</taxon>
        <taxon>Eutheria</taxon>
        <taxon>Laurasiatheria</taxon>
        <taxon>Chiroptera</taxon>
        <taxon>Yinpterochiroptera</taxon>
        <taxon>Pteropodoidea</taxon>
        <taxon>Pteropodidae</taxon>
        <taxon>Rousettinae</taxon>
        <taxon>Rousettus</taxon>
    </lineage>
</organism>
<evidence type="ECO:0000256" key="2">
    <source>
        <dbReference type="ARBA" id="ARBA00010842"/>
    </source>
</evidence>
<evidence type="ECO:0000256" key="9">
    <source>
        <dbReference type="ARBA" id="ARBA00023180"/>
    </source>
</evidence>
<feature type="region of interest" description="Disordered" evidence="13">
    <location>
        <begin position="76"/>
        <end position="101"/>
    </location>
</feature>
<evidence type="ECO:0000256" key="14">
    <source>
        <dbReference type="SAM" id="SignalP"/>
    </source>
</evidence>
<accession>A0A7J8GYE6</accession>
<dbReference type="GO" id="GO:0005615">
    <property type="term" value="C:extracellular space"/>
    <property type="evidence" value="ECO:0007669"/>
    <property type="project" value="TreeGrafter"/>
</dbReference>
<evidence type="ECO:0000256" key="12">
    <source>
        <dbReference type="ARBA" id="ARBA00068349"/>
    </source>
</evidence>
<keyword evidence="9" id="KW-0325">Glycoprotein</keyword>